<feature type="region of interest" description="Disordered" evidence="1">
    <location>
        <begin position="58"/>
        <end position="100"/>
    </location>
</feature>
<evidence type="ECO:0000313" key="2">
    <source>
        <dbReference type="EMBL" id="KAH7363383.1"/>
    </source>
</evidence>
<evidence type="ECO:0000256" key="1">
    <source>
        <dbReference type="SAM" id="MobiDB-lite"/>
    </source>
</evidence>
<gene>
    <name evidence="2" type="ORF">B0T11DRAFT_93369</name>
</gene>
<name>A0A8K0TN31_9PEZI</name>
<dbReference type="Proteomes" id="UP000813385">
    <property type="component" value="Unassembled WGS sequence"/>
</dbReference>
<protein>
    <submittedName>
        <fullName evidence="2">Uncharacterized protein</fullName>
    </submittedName>
</protein>
<comment type="caution">
    <text evidence="2">The sequence shown here is derived from an EMBL/GenBank/DDBJ whole genome shotgun (WGS) entry which is preliminary data.</text>
</comment>
<proteinExistence type="predicted"/>
<evidence type="ECO:0000313" key="3">
    <source>
        <dbReference type="Proteomes" id="UP000813385"/>
    </source>
</evidence>
<dbReference type="AlphaFoldDB" id="A0A8K0TN31"/>
<feature type="compositionally biased region" description="Polar residues" evidence="1">
    <location>
        <begin position="62"/>
        <end position="81"/>
    </location>
</feature>
<sequence>MECRVGVVAMLSMLPISQPVIRRHERAEFSVEPFRLLGVLAVTISRFSLPHPAGSFVPSGPIQAQSSQCRPARSQRSTVTSWPLRKNRGPSDFSTALSPSARQCQWGSTSAWSAPSSHRRGCTSVALSDNGLAVSRPKHHAQSSRGGRENWRWNAQVGGRPSWVSPLADARRTPWHVARVNQATDLASLSLASLVVSARLR</sequence>
<organism evidence="2 3">
    <name type="scientific">Plectosphaerella cucumerina</name>
    <dbReference type="NCBI Taxonomy" id="40658"/>
    <lineage>
        <taxon>Eukaryota</taxon>
        <taxon>Fungi</taxon>
        <taxon>Dikarya</taxon>
        <taxon>Ascomycota</taxon>
        <taxon>Pezizomycotina</taxon>
        <taxon>Sordariomycetes</taxon>
        <taxon>Hypocreomycetidae</taxon>
        <taxon>Glomerellales</taxon>
        <taxon>Plectosphaerellaceae</taxon>
        <taxon>Plectosphaerella</taxon>
    </lineage>
</organism>
<dbReference type="EMBL" id="JAGPXD010000003">
    <property type="protein sequence ID" value="KAH7363383.1"/>
    <property type="molecule type" value="Genomic_DNA"/>
</dbReference>
<keyword evidence="3" id="KW-1185">Reference proteome</keyword>
<accession>A0A8K0TN31</accession>
<reference evidence="2" key="1">
    <citation type="journal article" date="2021" name="Nat. Commun.">
        <title>Genetic determinants of endophytism in the Arabidopsis root mycobiome.</title>
        <authorList>
            <person name="Mesny F."/>
            <person name="Miyauchi S."/>
            <person name="Thiergart T."/>
            <person name="Pickel B."/>
            <person name="Atanasova L."/>
            <person name="Karlsson M."/>
            <person name="Huettel B."/>
            <person name="Barry K.W."/>
            <person name="Haridas S."/>
            <person name="Chen C."/>
            <person name="Bauer D."/>
            <person name="Andreopoulos W."/>
            <person name="Pangilinan J."/>
            <person name="LaButti K."/>
            <person name="Riley R."/>
            <person name="Lipzen A."/>
            <person name="Clum A."/>
            <person name="Drula E."/>
            <person name="Henrissat B."/>
            <person name="Kohler A."/>
            <person name="Grigoriev I.V."/>
            <person name="Martin F.M."/>
            <person name="Hacquard S."/>
        </authorList>
    </citation>
    <scope>NUCLEOTIDE SEQUENCE</scope>
    <source>
        <strain evidence="2">MPI-CAGE-AT-0016</strain>
    </source>
</reference>